<dbReference type="EMBL" id="JBICBT010000184">
    <property type="protein sequence ID" value="KAL3121549.1"/>
    <property type="molecule type" value="Genomic_DNA"/>
</dbReference>
<dbReference type="AlphaFoldDB" id="A0ABD2M253"/>
<evidence type="ECO:0008006" key="8">
    <source>
        <dbReference type="Google" id="ProtNLM"/>
    </source>
</evidence>
<feature type="transmembrane region" description="Helical" evidence="5">
    <location>
        <begin position="23"/>
        <end position="46"/>
    </location>
</feature>
<keyword evidence="2 5" id="KW-0812">Transmembrane</keyword>
<evidence type="ECO:0000313" key="6">
    <source>
        <dbReference type="EMBL" id="KAL3121549.1"/>
    </source>
</evidence>
<feature type="transmembrane region" description="Helical" evidence="5">
    <location>
        <begin position="157"/>
        <end position="177"/>
    </location>
</feature>
<feature type="transmembrane region" description="Helical" evidence="5">
    <location>
        <begin position="53"/>
        <end position="73"/>
    </location>
</feature>
<feature type="transmembrane region" description="Helical" evidence="5">
    <location>
        <begin position="79"/>
        <end position="104"/>
    </location>
</feature>
<evidence type="ECO:0000256" key="4">
    <source>
        <dbReference type="ARBA" id="ARBA00023136"/>
    </source>
</evidence>
<gene>
    <name evidence="6" type="ORF">niasHT_009026</name>
</gene>
<dbReference type="InterPro" id="IPR019424">
    <property type="entry name" value="7TM_GPCR_Srsx"/>
</dbReference>
<dbReference type="SMART" id="SM01381">
    <property type="entry name" value="7TM_GPCR_Srsx"/>
    <property type="match status" value="1"/>
</dbReference>
<dbReference type="Proteomes" id="UP001620626">
    <property type="component" value="Unassembled WGS sequence"/>
</dbReference>
<keyword evidence="3 5" id="KW-1133">Transmembrane helix</keyword>
<protein>
    <recommendedName>
        <fullName evidence="8">G_PROTEIN_RECEP_F1_2 domain-containing protein</fullName>
    </recommendedName>
</protein>
<sequence length="222" mass="25036">MTTELVDKFYELYKNAGLIPTEIAINGILALVALMGVCFNSCLIYVTIKSKSLHSPCNFLVALCAFFASFLLIGSTSKFFVFLFGFNFISLRSCFFMQIAFCFVPQNVKKIIFSLSIIMAINLFCFIGTTVFATLIIPNFEIDMFALEYVFVPICNAFYLLANGSTLPVLCLCSEIYRSAFLKVFRGSQQENGVQYLNKQNNNKNNQNIIIIFNHKKLPNVA</sequence>
<accession>A0ABD2M253</accession>
<evidence type="ECO:0000313" key="7">
    <source>
        <dbReference type="Proteomes" id="UP001620626"/>
    </source>
</evidence>
<evidence type="ECO:0000256" key="2">
    <source>
        <dbReference type="ARBA" id="ARBA00022692"/>
    </source>
</evidence>
<comment type="caution">
    <text evidence="6">The sequence shown here is derived from an EMBL/GenBank/DDBJ whole genome shotgun (WGS) entry which is preliminary data.</text>
</comment>
<dbReference type="GO" id="GO:0016020">
    <property type="term" value="C:membrane"/>
    <property type="evidence" value="ECO:0007669"/>
    <property type="project" value="UniProtKB-SubCell"/>
</dbReference>
<name>A0ABD2M253_9BILA</name>
<evidence type="ECO:0000256" key="5">
    <source>
        <dbReference type="SAM" id="Phobius"/>
    </source>
</evidence>
<comment type="subcellular location">
    <subcellularLocation>
        <location evidence="1">Membrane</location>
    </subcellularLocation>
</comment>
<proteinExistence type="predicted"/>
<organism evidence="6 7">
    <name type="scientific">Heterodera trifolii</name>
    <dbReference type="NCBI Taxonomy" id="157864"/>
    <lineage>
        <taxon>Eukaryota</taxon>
        <taxon>Metazoa</taxon>
        <taxon>Ecdysozoa</taxon>
        <taxon>Nematoda</taxon>
        <taxon>Chromadorea</taxon>
        <taxon>Rhabditida</taxon>
        <taxon>Tylenchina</taxon>
        <taxon>Tylenchomorpha</taxon>
        <taxon>Tylenchoidea</taxon>
        <taxon>Heteroderidae</taxon>
        <taxon>Heteroderinae</taxon>
        <taxon>Heterodera</taxon>
    </lineage>
</organism>
<dbReference type="InterPro" id="IPR000276">
    <property type="entry name" value="GPCR_Rhodpsn"/>
</dbReference>
<reference evidence="6 7" key="1">
    <citation type="submission" date="2024-10" db="EMBL/GenBank/DDBJ databases">
        <authorList>
            <person name="Kim D."/>
        </authorList>
    </citation>
    <scope>NUCLEOTIDE SEQUENCE [LARGE SCALE GENOMIC DNA]</scope>
    <source>
        <strain evidence="6">BH-2024</strain>
    </source>
</reference>
<keyword evidence="4 5" id="KW-0472">Membrane</keyword>
<feature type="transmembrane region" description="Helical" evidence="5">
    <location>
        <begin position="111"/>
        <end position="137"/>
    </location>
</feature>
<keyword evidence="7" id="KW-1185">Reference proteome</keyword>
<dbReference type="Pfam" id="PF10320">
    <property type="entry name" value="7TM_GPCR_Srsx"/>
    <property type="match status" value="1"/>
</dbReference>
<evidence type="ECO:0000256" key="3">
    <source>
        <dbReference type="ARBA" id="ARBA00022989"/>
    </source>
</evidence>
<evidence type="ECO:0000256" key="1">
    <source>
        <dbReference type="ARBA" id="ARBA00004370"/>
    </source>
</evidence>